<dbReference type="EMBL" id="PXYY01000071">
    <property type="protein sequence ID" value="PSJ79814.1"/>
    <property type="molecule type" value="Genomic_DNA"/>
</dbReference>
<sequence length="63" mass="7166">MKALRIKDTQEESLRRIAINANKKLVQLGKQPIRDSELAHALLNEAIKRAMVDDDGNITIRNK</sequence>
<dbReference type="AlphaFoldDB" id="A0A2P7TYK7"/>
<keyword evidence="2" id="KW-1185">Reference proteome</keyword>
<evidence type="ECO:0000313" key="2">
    <source>
        <dbReference type="Proteomes" id="UP000241868"/>
    </source>
</evidence>
<accession>A0A2P7TYK7</accession>
<organism evidence="1 2">
    <name type="scientific">Neisseria iguanae</name>
    <dbReference type="NCBI Taxonomy" id="90242"/>
    <lineage>
        <taxon>Bacteria</taxon>
        <taxon>Pseudomonadati</taxon>
        <taxon>Pseudomonadota</taxon>
        <taxon>Betaproteobacteria</taxon>
        <taxon>Neisseriales</taxon>
        <taxon>Neisseriaceae</taxon>
        <taxon>Neisseria</taxon>
    </lineage>
</organism>
<comment type="caution">
    <text evidence="1">The sequence shown here is derived from an EMBL/GenBank/DDBJ whole genome shotgun (WGS) entry which is preliminary data.</text>
</comment>
<dbReference type="Proteomes" id="UP000241868">
    <property type="component" value="Unassembled WGS sequence"/>
</dbReference>
<proteinExistence type="predicted"/>
<reference evidence="1 2" key="1">
    <citation type="submission" date="2018-03" db="EMBL/GenBank/DDBJ databases">
        <title>Neisseria weixii sp. nov., isolated from the intestinal contents of Tibetan Plateau pika (Ochotona curzoniae) in Yushu, Qinghai Province, China.</title>
        <authorList>
            <person name="Gui Z."/>
        </authorList>
    </citation>
    <scope>NUCLEOTIDE SEQUENCE [LARGE SCALE GENOMIC DNA]</scope>
    <source>
        <strain evidence="1 2">ATCC 51483</strain>
    </source>
</reference>
<gene>
    <name evidence="1" type="ORF">C7N83_10020</name>
</gene>
<dbReference type="RefSeq" id="WP_106742435.1">
    <property type="nucleotide sequence ID" value="NZ_PXYY01000071.1"/>
</dbReference>
<name>A0A2P7TYK7_9NEIS</name>
<evidence type="ECO:0000313" key="1">
    <source>
        <dbReference type="EMBL" id="PSJ79814.1"/>
    </source>
</evidence>
<protein>
    <submittedName>
        <fullName evidence="1">Uncharacterized protein</fullName>
    </submittedName>
</protein>